<sequence length="336" mass="37865">SVQEVQPYCSMWDAIYDCLFFCINQDIYNGLTPEQQAVVDEAGQKAVEYERYINRSGDEEIMDRWAEKNGVTFTQKEDMDIDSFKEAVDGIDQWFVEELKKQGYDDAEELVEAFAGIGDYSDLDWKETTWNFTCSTTETSTWADGGRKFGELMEKATGGKVKVNVYAADQLTNGNQSEGIQALMNGDPVQISMHSNLIYSAFDPRFNVVSLPFIYDSVEDADAKFDGEAGEKLKEILSEYGLHCMGIAENGFRELTNSVREVKSVDDMKNLKIRVAGSNLLMECYKRWGADATNLNWSETYTALQQNTVEGQENPLPAIDAASVQEVQPYCSMWDA</sequence>
<keyword evidence="2" id="KW-0813">Transport</keyword>
<evidence type="ECO:0000256" key="3">
    <source>
        <dbReference type="ARBA" id="ARBA00022729"/>
    </source>
</evidence>
<evidence type="ECO:0000256" key="1">
    <source>
        <dbReference type="ARBA" id="ARBA00009023"/>
    </source>
</evidence>
<comment type="similarity">
    <text evidence="1">Belongs to the bacterial solute-binding protein 7 family.</text>
</comment>
<evidence type="ECO:0000313" key="4">
    <source>
        <dbReference type="EMBL" id="MEQ2411491.1"/>
    </source>
</evidence>
<dbReference type="Gene3D" id="3.40.190.170">
    <property type="entry name" value="Bacterial extracellular solute-binding protein, family 7"/>
    <property type="match status" value="2"/>
</dbReference>
<dbReference type="Pfam" id="PF03480">
    <property type="entry name" value="DctP"/>
    <property type="match status" value="2"/>
</dbReference>
<keyword evidence="5" id="KW-1185">Reference proteome</keyword>
<proteinExistence type="inferred from homology"/>
<dbReference type="NCBIfam" id="NF037995">
    <property type="entry name" value="TRAP_S1"/>
    <property type="match status" value="1"/>
</dbReference>
<feature type="non-terminal residue" evidence="4">
    <location>
        <position position="336"/>
    </location>
</feature>
<gene>
    <name evidence="4" type="primary">dctP</name>
    <name evidence="4" type="ORF">AAAX94_00250</name>
</gene>
<dbReference type="EMBL" id="JBBNFW010000032">
    <property type="protein sequence ID" value="MEQ2411491.1"/>
    <property type="molecule type" value="Genomic_DNA"/>
</dbReference>
<feature type="non-terminal residue" evidence="4">
    <location>
        <position position="1"/>
    </location>
</feature>
<dbReference type="RefSeq" id="WP_349082094.1">
    <property type="nucleotide sequence ID" value="NZ_JBBNFW010000032.1"/>
</dbReference>
<evidence type="ECO:0000313" key="5">
    <source>
        <dbReference type="Proteomes" id="UP001470752"/>
    </source>
</evidence>
<dbReference type="PANTHER" id="PTHR33376:SF7">
    <property type="entry name" value="C4-DICARBOXYLATE-BINDING PROTEIN DCTB"/>
    <property type="match status" value="1"/>
</dbReference>
<evidence type="ECO:0000256" key="2">
    <source>
        <dbReference type="ARBA" id="ARBA00022448"/>
    </source>
</evidence>
<dbReference type="Proteomes" id="UP001470752">
    <property type="component" value="Unassembled WGS sequence"/>
</dbReference>
<comment type="caution">
    <text evidence="4">The sequence shown here is derived from an EMBL/GenBank/DDBJ whole genome shotgun (WGS) entry which is preliminary data.</text>
</comment>
<accession>A0ABV1CIM0</accession>
<reference evidence="4 5" key="1">
    <citation type="submission" date="2024-04" db="EMBL/GenBank/DDBJ databases">
        <title>Human intestinal bacterial collection.</title>
        <authorList>
            <person name="Pauvert C."/>
            <person name="Hitch T.C.A."/>
            <person name="Clavel T."/>
        </authorList>
    </citation>
    <scope>NUCLEOTIDE SEQUENCE [LARGE SCALE GENOMIC DNA]</scope>
    <source>
        <strain evidence="4 5">CLA-AA-H161</strain>
    </source>
</reference>
<keyword evidence="3" id="KW-0732">Signal</keyword>
<dbReference type="InterPro" id="IPR038404">
    <property type="entry name" value="TRAP_DctP_sf"/>
</dbReference>
<name>A0ABV1CIM0_9FIRM</name>
<protein>
    <submittedName>
        <fullName evidence="4">TRAP transporter substrate-binding protein DctP</fullName>
    </submittedName>
</protein>
<dbReference type="InterPro" id="IPR018389">
    <property type="entry name" value="DctP_fam"/>
</dbReference>
<dbReference type="PANTHER" id="PTHR33376">
    <property type="match status" value="1"/>
</dbReference>
<organism evidence="4 5">
    <name type="scientific">Blautia acetigignens</name>
    <dbReference type="NCBI Taxonomy" id="2981783"/>
    <lineage>
        <taxon>Bacteria</taxon>
        <taxon>Bacillati</taxon>
        <taxon>Bacillota</taxon>
        <taxon>Clostridia</taxon>
        <taxon>Lachnospirales</taxon>
        <taxon>Lachnospiraceae</taxon>
        <taxon>Blautia</taxon>
    </lineage>
</organism>